<proteinExistence type="inferred from homology"/>
<accession>A0A0H4WVD9</accession>
<sequence>MGTLEVFQHDEARCIWPARAELGEGPFWMASEGALYWLDIKGRKVHRLTLDSGARESWETPLRVTALAPRKQGGFIAGTEQGLAFYEPRTGRLERLLNPEPERTHNRCNDGKVDPAGRFWVGTMDDHEESPTGALYRFDAAGHLARFDDGYTVSNGPAFSPDGRTLYVNDSPKRVTYAFDLSADGVPSRRREFLRFEAPHGFPDGMTVDAEGGLWIAFYAGGCVRRFSPDGAWLAEHRFPVAKTTSVAFGAPALDRLFVTTARDGLDAKALEAQPLAGGLFELSPGVRGVAPVPFAG</sequence>
<dbReference type="Pfam" id="PF08450">
    <property type="entry name" value="SGL"/>
    <property type="match status" value="1"/>
</dbReference>
<protein>
    <submittedName>
        <fullName evidence="5">Xylonolactonase</fullName>
    </submittedName>
</protein>
<feature type="binding site" evidence="3">
    <location>
        <position position="109"/>
    </location>
    <ligand>
        <name>substrate</name>
    </ligand>
</feature>
<feature type="domain" description="SMP-30/Gluconolactonase/LRE-like region" evidence="4">
    <location>
        <begin position="22"/>
        <end position="263"/>
    </location>
</feature>
<dbReference type="AlphaFoldDB" id="A0A0H4WVD9"/>
<organism evidence="5 6">
    <name type="scientific">Pseudomyxococcus hansupus</name>
    <dbReference type="NCBI Taxonomy" id="1297742"/>
    <lineage>
        <taxon>Bacteria</taxon>
        <taxon>Pseudomonadati</taxon>
        <taxon>Myxococcota</taxon>
        <taxon>Myxococcia</taxon>
        <taxon>Myxococcales</taxon>
        <taxon>Cystobacterineae</taxon>
        <taxon>Myxococcaceae</taxon>
        <taxon>Pseudomyxococcus</taxon>
    </lineage>
</organism>
<evidence type="ECO:0000313" key="6">
    <source>
        <dbReference type="Proteomes" id="UP000009026"/>
    </source>
</evidence>
<gene>
    <name evidence="5" type="ORF">A176_003701</name>
</gene>
<comment type="cofactor">
    <cofactor evidence="3">
        <name>Zn(2+)</name>
        <dbReference type="ChEBI" id="CHEBI:29105"/>
    </cofactor>
    <text evidence="3">Binds 1 divalent metal cation per subunit.</text>
</comment>
<feature type="binding site" evidence="3">
    <location>
        <position position="24"/>
    </location>
    <ligand>
        <name>a divalent metal cation</name>
        <dbReference type="ChEBI" id="CHEBI:60240"/>
    </ligand>
</feature>
<dbReference type="InterPro" id="IPR005511">
    <property type="entry name" value="SMP-30"/>
</dbReference>
<keyword evidence="3" id="KW-0479">Metal-binding</keyword>
<dbReference type="GO" id="GO:0004341">
    <property type="term" value="F:gluconolactonase activity"/>
    <property type="evidence" value="ECO:0007669"/>
    <property type="project" value="TreeGrafter"/>
</dbReference>
<feature type="binding site" evidence="3">
    <location>
        <position position="204"/>
    </location>
    <ligand>
        <name>a divalent metal cation</name>
        <dbReference type="ChEBI" id="CHEBI:60240"/>
    </ligand>
</feature>
<dbReference type="PATRIC" id="fig|1297742.4.peg.3735"/>
<dbReference type="PANTHER" id="PTHR10907">
    <property type="entry name" value="REGUCALCIN"/>
    <property type="match status" value="1"/>
</dbReference>
<dbReference type="EMBL" id="CP012109">
    <property type="protein sequence ID" value="AKQ66789.1"/>
    <property type="molecule type" value="Genomic_DNA"/>
</dbReference>
<dbReference type="Proteomes" id="UP000009026">
    <property type="component" value="Chromosome"/>
</dbReference>
<dbReference type="PANTHER" id="PTHR10907:SF47">
    <property type="entry name" value="REGUCALCIN"/>
    <property type="match status" value="1"/>
</dbReference>
<feature type="active site" description="Proton donor/acceptor" evidence="2">
    <location>
        <position position="204"/>
    </location>
</feature>
<keyword evidence="6" id="KW-1185">Reference proteome</keyword>
<dbReference type="GO" id="GO:0005509">
    <property type="term" value="F:calcium ion binding"/>
    <property type="evidence" value="ECO:0007669"/>
    <property type="project" value="TreeGrafter"/>
</dbReference>
<evidence type="ECO:0000256" key="1">
    <source>
        <dbReference type="ARBA" id="ARBA00008853"/>
    </source>
</evidence>
<feature type="binding site" evidence="3">
    <location>
        <position position="155"/>
    </location>
    <ligand>
        <name>a divalent metal cation</name>
        <dbReference type="ChEBI" id="CHEBI:60240"/>
    </ligand>
</feature>
<dbReference type="RefSeq" id="WP_002637428.1">
    <property type="nucleotide sequence ID" value="NZ_CP012109.1"/>
</dbReference>
<dbReference type="SUPFAM" id="SSF63829">
    <property type="entry name" value="Calcium-dependent phosphotriesterase"/>
    <property type="match status" value="1"/>
</dbReference>
<dbReference type="Gene3D" id="2.120.10.30">
    <property type="entry name" value="TolB, C-terminal domain"/>
    <property type="match status" value="1"/>
</dbReference>
<evidence type="ECO:0000259" key="4">
    <source>
        <dbReference type="Pfam" id="PF08450"/>
    </source>
</evidence>
<evidence type="ECO:0000313" key="5">
    <source>
        <dbReference type="EMBL" id="AKQ66789.1"/>
    </source>
</evidence>
<dbReference type="STRING" id="1297742.A176_003701"/>
<dbReference type="InterPro" id="IPR013658">
    <property type="entry name" value="SGL"/>
</dbReference>
<keyword evidence="3" id="KW-0862">Zinc</keyword>
<reference evidence="5 6" key="1">
    <citation type="journal article" date="2016" name="PLoS ONE">
        <title>Complete Genome Sequence and Comparative Genomics of a Novel Myxobacterium Myxococcus hansupus.</title>
        <authorList>
            <person name="Sharma G."/>
            <person name="Narwani T."/>
            <person name="Subramanian S."/>
        </authorList>
    </citation>
    <scope>NUCLEOTIDE SEQUENCE [LARGE SCALE GENOMIC DNA]</scope>
    <source>
        <strain evidence="6">mixupus</strain>
    </source>
</reference>
<name>A0A0H4WVD9_9BACT</name>
<dbReference type="InterPro" id="IPR011042">
    <property type="entry name" value="6-blade_b-propeller_TolB-like"/>
</dbReference>
<dbReference type="GO" id="GO:0019853">
    <property type="term" value="P:L-ascorbic acid biosynthetic process"/>
    <property type="evidence" value="ECO:0007669"/>
    <property type="project" value="TreeGrafter"/>
</dbReference>
<dbReference type="OrthoDB" id="241638at2"/>
<dbReference type="PRINTS" id="PR01790">
    <property type="entry name" value="SMP30FAMILY"/>
</dbReference>
<feature type="binding site" evidence="3">
    <location>
        <position position="107"/>
    </location>
    <ligand>
        <name>substrate</name>
    </ligand>
</feature>
<dbReference type="eggNOG" id="COG3386">
    <property type="taxonomic scope" value="Bacteria"/>
</dbReference>
<comment type="similarity">
    <text evidence="1">Belongs to the SMP-30/CGR1 family.</text>
</comment>
<evidence type="ECO:0000256" key="2">
    <source>
        <dbReference type="PIRSR" id="PIRSR605511-1"/>
    </source>
</evidence>
<evidence type="ECO:0000256" key="3">
    <source>
        <dbReference type="PIRSR" id="PIRSR605511-2"/>
    </source>
</evidence>
<dbReference type="KEGG" id="mym:A176_003701"/>